<feature type="transmembrane region" description="Helical" evidence="5">
    <location>
        <begin position="194"/>
        <end position="220"/>
    </location>
</feature>
<evidence type="ECO:0000256" key="4">
    <source>
        <dbReference type="ARBA" id="ARBA00023136"/>
    </source>
</evidence>
<reference evidence="8" key="1">
    <citation type="submission" date="2016-10" db="EMBL/GenBank/DDBJ databases">
        <authorList>
            <person name="Varghese N."/>
            <person name="Submissions S."/>
        </authorList>
    </citation>
    <scope>NUCLEOTIDE SEQUENCE [LARGE SCALE GENOMIC DNA]</scope>
    <source>
        <strain evidence="8">DSM 17465</strain>
    </source>
</reference>
<evidence type="ECO:0000259" key="6">
    <source>
        <dbReference type="Pfam" id="PF00520"/>
    </source>
</evidence>
<evidence type="ECO:0000256" key="3">
    <source>
        <dbReference type="ARBA" id="ARBA00022989"/>
    </source>
</evidence>
<keyword evidence="2 5" id="KW-0812">Transmembrane</keyword>
<dbReference type="GO" id="GO:0036128">
    <property type="term" value="C:CatSper complex"/>
    <property type="evidence" value="ECO:0007669"/>
    <property type="project" value="InterPro"/>
</dbReference>
<name>A0A1I7C9J9_9HYPH</name>
<protein>
    <submittedName>
        <fullName evidence="7">Voltage-gated sodium channel</fullName>
    </submittedName>
</protein>
<dbReference type="AlphaFoldDB" id="A0A1I7C9J9"/>
<keyword evidence="4 5" id="KW-0472">Membrane</keyword>
<feature type="transmembrane region" description="Helical" evidence="5">
    <location>
        <begin position="119"/>
        <end position="144"/>
    </location>
</feature>
<dbReference type="PANTHER" id="PTHR47193:SF1">
    <property type="entry name" value="CATION CHANNEL SPERM-ASSOCIATED PROTEIN 1"/>
    <property type="match status" value="1"/>
</dbReference>
<keyword evidence="7" id="KW-0406">Ion transport</keyword>
<evidence type="ECO:0000313" key="8">
    <source>
        <dbReference type="Proteomes" id="UP000183371"/>
    </source>
</evidence>
<organism evidence="7 8">
    <name type="scientific">Pseudovibrio denitrificans</name>
    <dbReference type="NCBI Taxonomy" id="258256"/>
    <lineage>
        <taxon>Bacteria</taxon>
        <taxon>Pseudomonadati</taxon>
        <taxon>Pseudomonadota</taxon>
        <taxon>Alphaproteobacteria</taxon>
        <taxon>Hyphomicrobiales</taxon>
        <taxon>Stappiaceae</taxon>
        <taxon>Pseudovibrio</taxon>
    </lineage>
</organism>
<dbReference type="SUPFAM" id="SSF81324">
    <property type="entry name" value="Voltage-gated potassium channels"/>
    <property type="match status" value="1"/>
</dbReference>
<evidence type="ECO:0000256" key="2">
    <source>
        <dbReference type="ARBA" id="ARBA00022692"/>
    </source>
</evidence>
<evidence type="ECO:0000256" key="5">
    <source>
        <dbReference type="SAM" id="Phobius"/>
    </source>
</evidence>
<keyword evidence="8" id="KW-1185">Reference proteome</keyword>
<proteinExistence type="predicted"/>
<dbReference type="InterPro" id="IPR005821">
    <property type="entry name" value="Ion_trans_dom"/>
</dbReference>
<dbReference type="Pfam" id="PF00520">
    <property type="entry name" value="Ion_trans"/>
    <property type="match status" value="1"/>
</dbReference>
<dbReference type="PANTHER" id="PTHR47193">
    <property type="entry name" value="CATION CHANNEL SPERM-ASSOCIATED PROTEIN 1"/>
    <property type="match status" value="1"/>
</dbReference>
<dbReference type="InterPro" id="IPR027359">
    <property type="entry name" value="Volt_channel_dom_sf"/>
</dbReference>
<feature type="domain" description="Ion transport" evidence="6">
    <location>
        <begin position="12"/>
        <end position="226"/>
    </location>
</feature>
<feature type="transmembrane region" description="Helical" evidence="5">
    <location>
        <begin position="16"/>
        <end position="39"/>
    </location>
</feature>
<keyword evidence="7" id="KW-0407">Ion channel</keyword>
<comment type="subcellular location">
    <subcellularLocation>
        <location evidence="1">Membrane</location>
        <topology evidence="1">Multi-pass membrane protein</topology>
    </subcellularLocation>
</comment>
<dbReference type="Gene3D" id="1.20.120.350">
    <property type="entry name" value="Voltage-gated potassium channels. Chain C"/>
    <property type="match status" value="1"/>
</dbReference>
<keyword evidence="3 5" id="KW-1133">Transmembrane helix</keyword>
<evidence type="ECO:0000256" key="1">
    <source>
        <dbReference type="ARBA" id="ARBA00004141"/>
    </source>
</evidence>
<sequence length="268" mass="30380">MRAKLRSIIESRQWEYTIISIIALNAIILGLDTSMSLIANYGMILRFLDELILAIFVVELTLRIIAFGPSFFKGPWNLFDFFIISIALVPATGPATILRSLRILRILRLISVVPSLRSVIGGLILALPGMGSIVLLMGLVFYVFSVMATRLYGAVFPEWFGSIGASAYSLFQIMTLESWSMGIVRPVMEVFPNAWMFFIPFILCTAFTVLNLFIGIIVAAMQQEHDKDLEEDRINVHEETRHVLHELKDLKVELLSELERIRKDRKKG</sequence>
<feature type="transmembrane region" description="Helical" evidence="5">
    <location>
        <begin position="78"/>
        <end position="98"/>
    </location>
</feature>
<dbReference type="EMBL" id="FPBD01000005">
    <property type="protein sequence ID" value="SFT96078.1"/>
    <property type="molecule type" value="Genomic_DNA"/>
</dbReference>
<evidence type="ECO:0000313" key="7">
    <source>
        <dbReference type="EMBL" id="SFT96078.1"/>
    </source>
</evidence>
<feature type="transmembrane region" description="Helical" evidence="5">
    <location>
        <begin position="51"/>
        <end position="72"/>
    </location>
</feature>
<dbReference type="RefSeq" id="WP_083417076.1">
    <property type="nucleotide sequence ID" value="NZ_FPBD01000005.1"/>
</dbReference>
<accession>A0A1I7C9J9</accession>
<dbReference type="Gene3D" id="1.10.287.70">
    <property type="match status" value="1"/>
</dbReference>
<dbReference type="GO" id="GO:0005245">
    <property type="term" value="F:voltage-gated calcium channel activity"/>
    <property type="evidence" value="ECO:0007669"/>
    <property type="project" value="TreeGrafter"/>
</dbReference>
<gene>
    <name evidence="7" type="ORF">SAMN05444141_105346</name>
</gene>
<dbReference type="GO" id="GO:0005227">
    <property type="term" value="F:calcium-activated cation channel activity"/>
    <property type="evidence" value="ECO:0007669"/>
    <property type="project" value="InterPro"/>
</dbReference>
<dbReference type="Proteomes" id="UP000183371">
    <property type="component" value="Unassembled WGS sequence"/>
</dbReference>
<keyword evidence="7" id="KW-0813">Transport</keyword>
<dbReference type="InterPro" id="IPR028746">
    <property type="entry name" value="CatSper1"/>
</dbReference>